<dbReference type="EMBL" id="WRXP01003797">
    <property type="protein sequence ID" value="KAF1001566.1"/>
    <property type="molecule type" value="Genomic_DNA"/>
</dbReference>
<dbReference type="SUPFAM" id="SSF53756">
    <property type="entry name" value="UDP-Glycosyltransferase/glycogen phosphorylase"/>
    <property type="match status" value="1"/>
</dbReference>
<dbReference type="Gene3D" id="3.40.50.2000">
    <property type="entry name" value="Glycogen Phosphorylase B"/>
    <property type="match status" value="2"/>
</dbReference>
<comment type="caution">
    <text evidence="7">The sequence shown here is derived from an EMBL/GenBank/DDBJ whole genome shotgun (WGS) entry which is preliminary data.</text>
</comment>
<dbReference type="Pfam" id="PF00201">
    <property type="entry name" value="UDPGT"/>
    <property type="match status" value="1"/>
</dbReference>
<dbReference type="FunFam" id="3.40.50.2000:FF:000060">
    <property type="entry name" value="Glycosyltransferase"/>
    <property type="match status" value="1"/>
</dbReference>
<dbReference type="AlphaFoldDB" id="A0A6L5B750"/>
<dbReference type="GO" id="GO:0008194">
    <property type="term" value="F:UDP-glycosyltransferase activity"/>
    <property type="evidence" value="ECO:0007669"/>
    <property type="project" value="InterPro"/>
</dbReference>
<dbReference type="InterPro" id="IPR035595">
    <property type="entry name" value="UDP_glycos_trans_CS"/>
</dbReference>
<evidence type="ECO:0000256" key="3">
    <source>
        <dbReference type="ARBA" id="ARBA00022676"/>
    </source>
</evidence>
<evidence type="ECO:0000256" key="4">
    <source>
        <dbReference type="ARBA" id="ARBA00022679"/>
    </source>
</evidence>
<keyword evidence="4 6" id="KW-0808">Transferase</keyword>
<accession>A0A6L5B750</accession>
<keyword evidence="8" id="KW-1185">Reference proteome</keyword>
<evidence type="ECO:0000256" key="6">
    <source>
        <dbReference type="RuleBase" id="RU003718"/>
    </source>
</evidence>
<dbReference type="UniPathway" id="UPA00213"/>
<dbReference type="PROSITE" id="PS00375">
    <property type="entry name" value="UDPGT"/>
    <property type="match status" value="1"/>
</dbReference>
<proteinExistence type="inferred from homology"/>
<evidence type="ECO:0000256" key="2">
    <source>
        <dbReference type="ARBA" id="ARBA00009995"/>
    </source>
</evidence>
<evidence type="ECO:0000256" key="1">
    <source>
        <dbReference type="ARBA" id="ARBA00004721"/>
    </source>
</evidence>
<comment type="similarity">
    <text evidence="2 6">Belongs to the UDP-glycosyltransferase family.</text>
</comment>
<reference evidence="7" key="1">
    <citation type="submission" date="2020-01" db="EMBL/GenBank/DDBJ databases">
        <title>The Celery Genome Sequence Reveals Sequential Paleo-tetraploidization, Resistance Gene Elimination, Karyotype Evolution, and Functional Innovation in Apiales.</title>
        <authorList>
            <person name="Song X."/>
        </authorList>
    </citation>
    <scope>NUCLEOTIDE SEQUENCE</scope>
    <source>
        <tissue evidence="7">Leaf</tissue>
    </source>
</reference>
<keyword evidence="3 6" id="KW-0328">Glycosyltransferase</keyword>
<evidence type="ECO:0000256" key="5">
    <source>
        <dbReference type="ARBA" id="ARBA00023229"/>
    </source>
</evidence>
<keyword evidence="5" id="KW-0414">Isoprene biosynthesis</keyword>
<evidence type="ECO:0000313" key="8">
    <source>
        <dbReference type="Proteomes" id="UP000593563"/>
    </source>
</evidence>
<dbReference type="GO" id="GO:0016138">
    <property type="term" value="P:glycoside biosynthetic process"/>
    <property type="evidence" value="ECO:0007669"/>
    <property type="project" value="UniProtKB-ARBA"/>
</dbReference>
<gene>
    <name evidence="7" type="ORF">AG4045_030739</name>
</gene>
<name>A0A6L5B750_APIGR</name>
<comment type="pathway">
    <text evidence="1">Secondary metabolite biosynthesis; terpenoid biosynthesis.</text>
</comment>
<protein>
    <submittedName>
        <fullName evidence="7">Uncharacterized protein</fullName>
    </submittedName>
</protein>
<sequence length="399" mass="45162">MDTLKSAFDSAELNFSKILQTYKPDLLIYDFMRPWPAEAASRLNMPAVQFIATSSAMTSYMLHVYKSPGSDFPFSEIYYHDYERIHEEKLKIKSVENDLVMKSIERSTDIILIKGFKEIDGKYSDYLSEIAGKTVVQVGPLVQLPTRKDENSEIIQWLNKKAQGSTIFVSFGSEYFLSKEDFEEIAHGLMLADVNFIWVVRFPVGEKIRLEEELPSGFWEKVGDRGKVVEGWAPQSKILEHSSIGGFVSHCGWNSVNESMYFGVPIIALPMHLDQPVNAKLVEEIGTGVEVVRNTKGRPEREEILADIGVEVVRNTKGKLEREEIVAGIGDEVMRNTKGKLEREEIAAVINHVVVKKDGEPVRKKAKELKDTIKMKGDKEIVEMVKALKQILQDKSGLF</sequence>
<dbReference type="Proteomes" id="UP000593563">
    <property type="component" value="Unassembled WGS sequence"/>
</dbReference>
<organism evidence="7 8">
    <name type="scientific">Apium graveolens</name>
    <name type="common">Celery</name>
    <dbReference type="NCBI Taxonomy" id="4045"/>
    <lineage>
        <taxon>Eukaryota</taxon>
        <taxon>Viridiplantae</taxon>
        <taxon>Streptophyta</taxon>
        <taxon>Embryophyta</taxon>
        <taxon>Tracheophyta</taxon>
        <taxon>Spermatophyta</taxon>
        <taxon>Magnoliopsida</taxon>
        <taxon>eudicotyledons</taxon>
        <taxon>Gunneridae</taxon>
        <taxon>Pentapetalae</taxon>
        <taxon>asterids</taxon>
        <taxon>campanulids</taxon>
        <taxon>Apiales</taxon>
        <taxon>Apiaceae</taxon>
        <taxon>Apioideae</taxon>
        <taxon>apioid superclade</taxon>
        <taxon>Apieae</taxon>
        <taxon>Apium</taxon>
    </lineage>
</organism>
<dbReference type="PANTHER" id="PTHR48044">
    <property type="entry name" value="GLYCOSYLTRANSFERASE"/>
    <property type="match status" value="1"/>
</dbReference>
<dbReference type="CDD" id="cd03784">
    <property type="entry name" value="GT1_Gtf-like"/>
    <property type="match status" value="1"/>
</dbReference>
<evidence type="ECO:0000313" key="7">
    <source>
        <dbReference type="EMBL" id="KAF1001566.1"/>
    </source>
</evidence>
<dbReference type="GO" id="GO:0016114">
    <property type="term" value="P:terpenoid biosynthetic process"/>
    <property type="evidence" value="ECO:0007669"/>
    <property type="project" value="UniProtKB-UniPathway"/>
</dbReference>
<dbReference type="PANTHER" id="PTHR48044:SF29">
    <property type="entry name" value="GLYCOSYLTRANSFERASE"/>
    <property type="match status" value="1"/>
</dbReference>
<dbReference type="InterPro" id="IPR002213">
    <property type="entry name" value="UDP_glucos_trans"/>
</dbReference>